<accession>A0A2J0KYM0</accession>
<evidence type="ECO:0008006" key="4">
    <source>
        <dbReference type="Google" id="ProtNLM"/>
    </source>
</evidence>
<keyword evidence="1" id="KW-1133">Transmembrane helix</keyword>
<evidence type="ECO:0000313" key="3">
    <source>
        <dbReference type="Proteomes" id="UP000230052"/>
    </source>
</evidence>
<name>A0A2J0KYM0_9BACT</name>
<feature type="transmembrane region" description="Helical" evidence="1">
    <location>
        <begin position="62"/>
        <end position="84"/>
    </location>
</feature>
<feature type="transmembrane region" description="Helical" evidence="1">
    <location>
        <begin position="6"/>
        <end position="27"/>
    </location>
</feature>
<protein>
    <recommendedName>
        <fullName evidence="4">NADH-quinone oxidoreductase subunit</fullName>
    </recommendedName>
</protein>
<keyword evidence="1" id="KW-0472">Membrane</keyword>
<sequence>MGKILLTPVVAFTVIYITMTLFSNLMARLSFKKGKRAEGTEKAYACGEDTQTNLVQPDYSQFFPFAFFFSILHVVALMIATVPIKTMGSVYIALVYILGAMVALSILFRR</sequence>
<evidence type="ECO:0000256" key="1">
    <source>
        <dbReference type="SAM" id="Phobius"/>
    </source>
</evidence>
<dbReference type="Gene3D" id="1.20.58.1610">
    <property type="entry name" value="NADH:ubiquinone/plastoquinone oxidoreductase, chain 3"/>
    <property type="match status" value="1"/>
</dbReference>
<organism evidence="2 3">
    <name type="scientific">Candidatus Aquitaenariimonas noxiae</name>
    <dbReference type="NCBI Taxonomy" id="1974741"/>
    <lineage>
        <taxon>Bacteria</taxon>
        <taxon>Pseudomonadati</taxon>
        <taxon>Candidatus Omnitrophota</taxon>
        <taxon>Candidatus Aquitaenariimonas</taxon>
    </lineage>
</organism>
<dbReference type="Proteomes" id="UP000230052">
    <property type="component" value="Unassembled WGS sequence"/>
</dbReference>
<comment type="caution">
    <text evidence="2">The sequence shown here is derived from an EMBL/GenBank/DDBJ whole genome shotgun (WGS) entry which is preliminary data.</text>
</comment>
<dbReference type="InterPro" id="IPR038430">
    <property type="entry name" value="NDAH_ubi_oxred_su3_sf"/>
</dbReference>
<gene>
    <name evidence="2" type="ORF">COS99_05130</name>
</gene>
<reference evidence="2 3" key="1">
    <citation type="submission" date="2017-09" db="EMBL/GenBank/DDBJ databases">
        <title>Depth-based differentiation of microbial function through sediment-hosted aquifers and enrichment of novel symbionts in the deep terrestrial subsurface.</title>
        <authorList>
            <person name="Probst A.J."/>
            <person name="Ladd B."/>
            <person name="Jarett J.K."/>
            <person name="Geller-Mcgrath D.E."/>
            <person name="Sieber C.M."/>
            <person name="Emerson J.B."/>
            <person name="Anantharaman K."/>
            <person name="Thomas B.C."/>
            <person name="Malmstrom R."/>
            <person name="Stieglmeier M."/>
            <person name="Klingl A."/>
            <person name="Woyke T."/>
            <person name="Ryan C.M."/>
            <person name="Banfield J.F."/>
        </authorList>
    </citation>
    <scope>NUCLEOTIDE SEQUENCE [LARGE SCALE GENOMIC DNA]</scope>
    <source>
        <strain evidence="2">CG07_land_8_20_14_0_80_42_15</strain>
    </source>
</reference>
<keyword evidence="1" id="KW-0812">Transmembrane</keyword>
<feature type="transmembrane region" description="Helical" evidence="1">
    <location>
        <begin position="90"/>
        <end position="108"/>
    </location>
</feature>
<dbReference type="EMBL" id="PEWV01000053">
    <property type="protein sequence ID" value="PIU41490.1"/>
    <property type="molecule type" value="Genomic_DNA"/>
</dbReference>
<evidence type="ECO:0000313" key="2">
    <source>
        <dbReference type="EMBL" id="PIU41490.1"/>
    </source>
</evidence>
<proteinExistence type="predicted"/>
<dbReference type="AlphaFoldDB" id="A0A2J0KYM0"/>